<evidence type="ECO:0008006" key="9">
    <source>
        <dbReference type="Google" id="ProtNLM"/>
    </source>
</evidence>
<evidence type="ECO:0000256" key="1">
    <source>
        <dbReference type="ARBA" id="ARBA00004448"/>
    </source>
</evidence>
<evidence type="ECO:0000256" key="3">
    <source>
        <dbReference type="ARBA" id="ARBA00022792"/>
    </source>
</evidence>
<proteinExistence type="predicted"/>
<keyword evidence="6" id="KW-0472">Membrane</keyword>
<dbReference type="Pfam" id="PF02466">
    <property type="entry name" value="Tim17"/>
    <property type="match status" value="1"/>
</dbReference>
<dbReference type="GO" id="GO:0005743">
    <property type="term" value="C:mitochondrial inner membrane"/>
    <property type="evidence" value="ECO:0007669"/>
    <property type="project" value="UniProtKB-SubCell"/>
</dbReference>
<evidence type="ECO:0000313" key="7">
    <source>
        <dbReference type="EMBL" id="KAG2173908.1"/>
    </source>
</evidence>
<keyword evidence="8" id="KW-1185">Reference proteome</keyword>
<keyword evidence="4" id="KW-1133">Transmembrane helix</keyword>
<sequence>MTGNKDCVAQAAKTTAVAGGAGLFVSAIQNTMGKHSEGAKGIFTRTGGTVGFLAAMGGVFAITECAAEGIRGESDPYNAGIAGCAAGLVAGVRAHSIATMCAACAGVGATMFAYEYAGGNLKGTLVDMSEDEKKAWRDSFFKKNKQTEEA</sequence>
<dbReference type="EMBL" id="JAEPRA010000017">
    <property type="protein sequence ID" value="KAG2173908.1"/>
    <property type="molecule type" value="Genomic_DNA"/>
</dbReference>
<name>A0A8H7PHF9_9FUNG</name>
<protein>
    <recommendedName>
        <fullName evidence="9">NADH dehydrogenase [ubiquinone] 1 alpha subcomplex subunit 11</fullName>
    </recommendedName>
</protein>
<dbReference type="GO" id="GO:0006120">
    <property type="term" value="P:mitochondrial electron transport, NADH to ubiquinone"/>
    <property type="evidence" value="ECO:0007669"/>
    <property type="project" value="InterPro"/>
</dbReference>
<accession>A0A8H7PHF9</accession>
<evidence type="ECO:0000256" key="6">
    <source>
        <dbReference type="ARBA" id="ARBA00023136"/>
    </source>
</evidence>
<keyword evidence="5" id="KW-0496">Mitochondrion</keyword>
<keyword evidence="3" id="KW-0999">Mitochondrion inner membrane</keyword>
<dbReference type="InterPro" id="IPR039205">
    <property type="entry name" value="NDUFA11"/>
</dbReference>
<reference evidence="7" key="1">
    <citation type="submission" date="2020-12" db="EMBL/GenBank/DDBJ databases">
        <title>Metabolic potential, ecology and presence of endohyphal bacteria is reflected in genomic diversity of Mucoromycotina.</title>
        <authorList>
            <person name="Muszewska A."/>
            <person name="Okrasinska A."/>
            <person name="Steczkiewicz K."/>
            <person name="Drgas O."/>
            <person name="Orlowska M."/>
            <person name="Perlinska-Lenart U."/>
            <person name="Aleksandrzak-Piekarczyk T."/>
            <person name="Szatraj K."/>
            <person name="Zielenkiewicz U."/>
            <person name="Pilsyk S."/>
            <person name="Malc E."/>
            <person name="Mieczkowski P."/>
            <person name="Kruszewska J.S."/>
            <person name="Biernat P."/>
            <person name="Pawlowska J."/>
        </authorList>
    </citation>
    <scope>NUCLEOTIDE SEQUENCE</scope>
    <source>
        <strain evidence="7">WA0000051536</strain>
    </source>
</reference>
<organism evidence="7 8">
    <name type="scientific">Umbelopsis vinacea</name>
    <dbReference type="NCBI Taxonomy" id="44442"/>
    <lineage>
        <taxon>Eukaryota</taxon>
        <taxon>Fungi</taxon>
        <taxon>Fungi incertae sedis</taxon>
        <taxon>Mucoromycota</taxon>
        <taxon>Mucoromycotina</taxon>
        <taxon>Umbelopsidomycetes</taxon>
        <taxon>Umbelopsidales</taxon>
        <taxon>Umbelopsidaceae</taxon>
        <taxon>Umbelopsis</taxon>
    </lineage>
</organism>
<keyword evidence="2" id="KW-0812">Transmembrane</keyword>
<evidence type="ECO:0000313" key="8">
    <source>
        <dbReference type="Proteomes" id="UP000612746"/>
    </source>
</evidence>
<comment type="caution">
    <text evidence="7">The sequence shown here is derived from an EMBL/GenBank/DDBJ whole genome shotgun (WGS) entry which is preliminary data.</text>
</comment>
<evidence type="ECO:0000256" key="2">
    <source>
        <dbReference type="ARBA" id="ARBA00022692"/>
    </source>
</evidence>
<gene>
    <name evidence="7" type="ORF">INT44_000021</name>
</gene>
<comment type="subcellular location">
    <subcellularLocation>
        <location evidence="1">Mitochondrion inner membrane</location>
        <topology evidence="1">Multi-pass membrane protein</topology>
    </subcellularLocation>
</comment>
<dbReference type="AlphaFoldDB" id="A0A8H7PHF9"/>
<evidence type="ECO:0000256" key="4">
    <source>
        <dbReference type="ARBA" id="ARBA00022989"/>
    </source>
</evidence>
<dbReference type="PANTHER" id="PTHR21382:SF1">
    <property type="entry name" value="NADH DEHYDROGENASE [UBIQUINONE] 1 ALPHA SUBCOMPLEX SUBUNIT 11"/>
    <property type="match status" value="1"/>
</dbReference>
<dbReference type="GO" id="GO:0045271">
    <property type="term" value="C:respiratory chain complex I"/>
    <property type="evidence" value="ECO:0007669"/>
    <property type="project" value="InterPro"/>
</dbReference>
<dbReference type="Proteomes" id="UP000612746">
    <property type="component" value="Unassembled WGS sequence"/>
</dbReference>
<dbReference type="PANTHER" id="PTHR21382">
    <property type="entry name" value="NADH-UBIQUINONE OXIDOREDUCTASE SUBUNIT"/>
    <property type="match status" value="1"/>
</dbReference>
<dbReference type="OrthoDB" id="1913277at2759"/>
<evidence type="ECO:0000256" key="5">
    <source>
        <dbReference type="ARBA" id="ARBA00023128"/>
    </source>
</evidence>